<reference evidence="1 2" key="1">
    <citation type="journal article" date="2018" name="Mol. Plant">
        <title>The genome of Artemisia annua provides insight into the evolution of Asteraceae family and artemisinin biosynthesis.</title>
        <authorList>
            <person name="Shen Q."/>
            <person name="Zhang L."/>
            <person name="Liao Z."/>
            <person name="Wang S."/>
            <person name="Yan T."/>
            <person name="Shi P."/>
            <person name="Liu M."/>
            <person name="Fu X."/>
            <person name="Pan Q."/>
            <person name="Wang Y."/>
            <person name="Lv Z."/>
            <person name="Lu X."/>
            <person name="Zhang F."/>
            <person name="Jiang W."/>
            <person name="Ma Y."/>
            <person name="Chen M."/>
            <person name="Hao X."/>
            <person name="Li L."/>
            <person name="Tang Y."/>
            <person name="Lv G."/>
            <person name="Zhou Y."/>
            <person name="Sun X."/>
            <person name="Brodelius P.E."/>
            <person name="Rose J.K.C."/>
            <person name="Tang K."/>
        </authorList>
    </citation>
    <scope>NUCLEOTIDE SEQUENCE [LARGE SCALE GENOMIC DNA]</scope>
    <source>
        <strain evidence="2">cv. Huhao1</strain>
        <tissue evidence="1">Leaf</tissue>
    </source>
</reference>
<dbReference type="Proteomes" id="UP000245207">
    <property type="component" value="Unassembled WGS sequence"/>
</dbReference>
<sequence>MIPKAVKLSSKSNKGFDIVTSKDLEIDSELPKGSSDILGIGTGSLAGKLSISLGLKSISLSPIERVSICSPKGKSISNFSSPKTTSLGKDGEYARGGDRTCALML</sequence>
<comment type="caution">
    <text evidence="1">The sequence shown here is derived from an EMBL/GenBank/DDBJ whole genome shotgun (WGS) entry which is preliminary data.</text>
</comment>
<proteinExistence type="predicted"/>
<keyword evidence="2" id="KW-1185">Reference proteome</keyword>
<name>A0A2U1MFA8_ARTAN</name>
<protein>
    <submittedName>
        <fullName evidence="1">Uncharacterized protein</fullName>
    </submittedName>
</protein>
<accession>A0A2U1MFA8</accession>
<gene>
    <name evidence="1" type="ORF">CTI12_AA382140</name>
</gene>
<organism evidence="1 2">
    <name type="scientific">Artemisia annua</name>
    <name type="common">Sweet wormwood</name>
    <dbReference type="NCBI Taxonomy" id="35608"/>
    <lineage>
        <taxon>Eukaryota</taxon>
        <taxon>Viridiplantae</taxon>
        <taxon>Streptophyta</taxon>
        <taxon>Embryophyta</taxon>
        <taxon>Tracheophyta</taxon>
        <taxon>Spermatophyta</taxon>
        <taxon>Magnoliopsida</taxon>
        <taxon>eudicotyledons</taxon>
        <taxon>Gunneridae</taxon>
        <taxon>Pentapetalae</taxon>
        <taxon>asterids</taxon>
        <taxon>campanulids</taxon>
        <taxon>Asterales</taxon>
        <taxon>Asteraceae</taxon>
        <taxon>Asteroideae</taxon>
        <taxon>Anthemideae</taxon>
        <taxon>Artemisiinae</taxon>
        <taxon>Artemisia</taxon>
    </lineage>
</organism>
<evidence type="ECO:0000313" key="1">
    <source>
        <dbReference type="EMBL" id="PWA59953.1"/>
    </source>
</evidence>
<dbReference type="EMBL" id="PKPP01005485">
    <property type="protein sequence ID" value="PWA59953.1"/>
    <property type="molecule type" value="Genomic_DNA"/>
</dbReference>
<dbReference type="AlphaFoldDB" id="A0A2U1MFA8"/>
<evidence type="ECO:0000313" key="2">
    <source>
        <dbReference type="Proteomes" id="UP000245207"/>
    </source>
</evidence>